<dbReference type="STRING" id="1963862.B4O97_18045"/>
<dbReference type="InterPro" id="IPR011528">
    <property type="entry name" value="NERD"/>
</dbReference>
<dbReference type="InterPro" id="IPR000212">
    <property type="entry name" value="DNA_helicase_UvrD/REP"/>
</dbReference>
<organism evidence="4 5">
    <name type="scientific">Marispirochaeta aestuarii</name>
    <dbReference type="NCBI Taxonomy" id="1963862"/>
    <lineage>
        <taxon>Bacteria</taxon>
        <taxon>Pseudomonadati</taxon>
        <taxon>Spirochaetota</taxon>
        <taxon>Spirochaetia</taxon>
        <taxon>Spirochaetales</taxon>
        <taxon>Spirochaetaceae</taxon>
        <taxon>Marispirochaeta</taxon>
    </lineage>
</organism>
<dbReference type="GO" id="GO:0016787">
    <property type="term" value="F:hydrolase activity"/>
    <property type="evidence" value="ECO:0007669"/>
    <property type="project" value="InterPro"/>
</dbReference>
<proteinExistence type="predicted"/>
<evidence type="ECO:0000259" key="2">
    <source>
        <dbReference type="Pfam" id="PF04851"/>
    </source>
</evidence>
<dbReference type="Pfam" id="PF08378">
    <property type="entry name" value="NERD"/>
    <property type="match status" value="1"/>
</dbReference>
<feature type="domain" description="NERD" evidence="3">
    <location>
        <begin position="19"/>
        <end position="113"/>
    </location>
</feature>
<dbReference type="SUPFAM" id="SSF52540">
    <property type="entry name" value="P-loop containing nucleoside triphosphate hydrolases"/>
    <property type="match status" value="1"/>
</dbReference>
<dbReference type="AlphaFoldDB" id="A0A1Y1RT77"/>
<dbReference type="Gene3D" id="3.40.50.300">
    <property type="entry name" value="P-loop containing nucleotide triphosphate hydrolases"/>
    <property type="match status" value="2"/>
</dbReference>
<evidence type="ECO:0000256" key="1">
    <source>
        <dbReference type="ARBA" id="ARBA00034923"/>
    </source>
</evidence>
<accession>A0A1Y1RT77</accession>
<evidence type="ECO:0000313" key="4">
    <source>
        <dbReference type="EMBL" id="ORC30319.1"/>
    </source>
</evidence>
<sequence>MAVMYPEALDSEQIESGAEIFMFEQFKKQLDDSFHVFHNVTWTGNRNLRGECDFIIFKKDRGFLTLEIKGGQIENIDSAWFSVNRYGQRIRIKDPVRQARYAQYAFRDLYRNHFRTPFSGIFSWGVCFPEAVISDNLGHRDLNEFNVLHAGNLDRLYDWIQRLFDYTRPQENNSLSREEGEQFLSLFKGNMVLHRSMLFAMRRQQEELESVGRFQDYLLNLFDDKSRVGFQGAAGTGKTWLAIKKTMRLADEGKHVLFLCFSSNLRYEILRKIGGLSRVTIETFHTFALKVLADFLAAILEEVGMKREFVSFMGRLYRETGEEEFFDSRGDYLEYLRWISKVPCHVDLRAIFRREKFLQDEVFARVLNTLLPGSPADSACSEDRDFFSDRLPSALELIFHEYTLKDTFDAIVIDEAQDFEDKWCDCIDYFFTNRDERVIYIFYDDNQSIFQPDTKLPVVKLLASKELGDYIFRLKNNLRNTPSILDFAVRKTGLGATAVPLEMSGNDPVEKNFSQRDEVVSFVDETIRTLLQEHQLNRGMITILSNLSYENSALSQAGSVCGYRLEPEIMTHSKGICFRTISQFKGLESDVVILLLDYTFTPGEQHHNITDELVYVGCTRAKYLLYVANILPGG</sequence>
<dbReference type="PANTHER" id="PTHR11070">
    <property type="entry name" value="UVRD / RECB / PCRA DNA HELICASE FAMILY MEMBER"/>
    <property type="match status" value="1"/>
</dbReference>
<dbReference type="InterPro" id="IPR006935">
    <property type="entry name" value="Helicase/UvrB_N"/>
</dbReference>
<dbReference type="EMBL" id="MWQY01000031">
    <property type="protein sequence ID" value="ORC30319.1"/>
    <property type="molecule type" value="Genomic_DNA"/>
</dbReference>
<protein>
    <recommendedName>
        <fullName evidence="1">DNA 3'-5' helicase II</fullName>
    </recommendedName>
</protein>
<gene>
    <name evidence="4" type="ORF">B4O97_18045</name>
</gene>
<name>A0A1Y1RT77_9SPIO</name>
<dbReference type="Pfam" id="PF04851">
    <property type="entry name" value="ResIII"/>
    <property type="match status" value="1"/>
</dbReference>
<dbReference type="Proteomes" id="UP000192343">
    <property type="component" value="Unassembled WGS sequence"/>
</dbReference>
<dbReference type="GO" id="GO:0000725">
    <property type="term" value="P:recombinational repair"/>
    <property type="evidence" value="ECO:0007669"/>
    <property type="project" value="TreeGrafter"/>
</dbReference>
<dbReference type="InterPro" id="IPR027417">
    <property type="entry name" value="P-loop_NTPase"/>
</dbReference>
<dbReference type="OrthoDB" id="9787585at2"/>
<dbReference type="GO" id="GO:0005524">
    <property type="term" value="F:ATP binding"/>
    <property type="evidence" value="ECO:0007669"/>
    <property type="project" value="InterPro"/>
</dbReference>
<dbReference type="RefSeq" id="WP_083052918.1">
    <property type="nucleotide sequence ID" value="NZ_MWQY01000031.1"/>
</dbReference>
<reference evidence="4 5" key="1">
    <citation type="submission" date="2017-03" db="EMBL/GenBank/DDBJ databases">
        <title>Draft Genome sequence of Marispirochaeta sp. strain JC444.</title>
        <authorList>
            <person name="Shivani Y."/>
            <person name="Subhash Y."/>
            <person name="Sasikala C."/>
            <person name="Ramana C."/>
        </authorList>
    </citation>
    <scope>NUCLEOTIDE SEQUENCE [LARGE SCALE GENOMIC DNA]</scope>
    <source>
        <strain evidence="4 5">JC444</strain>
    </source>
</reference>
<dbReference type="GO" id="GO:0003677">
    <property type="term" value="F:DNA binding"/>
    <property type="evidence" value="ECO:0007669"/>
    <property type="project" value="InterPro"/>
</dbReference>
<evidence type="ECO:0000313" key="5">
    <source>
        <dbReference type="Proteomes" id="UP000192343"/>
    </source>
</evidence>
<dbReference type="GO" id="GO:0043138">
    <property type="term" value="F:3'-5' DNA helicase activity"/>
    <property type="evidence" value="ECO:0007669"/>
    <property type="project" value="TreeGrafter"/>
</dbReference>
<feature type="domain" description="Helicase/UvrB N-terminal" evidence="2">
    <location>
        <begin position="216"/>
        <end position="272"/>
    </location>
</feature>
<keyword evidence="5" id="KW-1185">Reference proteome</keyword>
<dbReference type="PANTHER" id="PTHR11070:SF2">
    <property type="entry name" value="ATP-DEPENDENT DNA HELICASE SRS2"/>
    <property type="match status" value="1"/>
</dbReference>
<comment type="caution">
    <text evidence="4">The sequence shown here is derived from an EMBL/GenBank/DDBJ whole genome shotgun (WGS) entry which is preliminary data.</text>
</comment>
<evidence type="ECO:0000259" key="3">
    <source>
        <dbReference type="Pfam" id="PF08378"/>
    </source>
</evidence>